<feature type="domain" description="Nudix hydrolase" evidence="4">
    <location>
        <begin position="11"/>
        <end position="141"/>
    </location>
</feature>
<organism evidence="5 6">
    <name type="scientific">Robertmurraya kyonggiensis</name>
    <dbReference type="NCBI Taxonomy" id="1037680"/>
    <lineage>
        <taxon>Bacteria</taxon>
        <taxon>Bacillati</taxon>
        <taxon>Bacillota</taxon>
        <taxon>Bacilli</taxon>
        <taxon>Bacillales</taxon>
        <taxon>Bacillaceae</taxon>
        <taxon>Robertmurraya</taxon>
    </lineage>
</organism>
<dbReference type="Proteomes" id="UP000307756">
    <property type="component" value="Unassembled WGS sequence"/>
</dbReference>
<name>A0A4U1D0W4_9BACI</name>
<dbReference type="Pfam" id="PF00293">
    <property type="entry name" value="NUDIX"/>
    <property type="match status" value="1"/>
</dbReference>
<evidence type="ECO:0000256" key="2">
    <source>
        <dbReference type="ARBA" id="ARBA00022801"/>
    </source>
</evidence>
<accession>A0A4U1D0W4</accession>
<protein>
    <submittedName>
        <fullName evidence="5">Nucleoside triphosphatase YtkD</fullName>
    </submittedName>
</protein>
<dbReference type="AlphaFoldDB" id="A0A4U1D0W4"/>
<gene>
    <name evidence="5" type="primary">ytkD</name>
    <name evidence="5" type="ORF">FA727_17430</name>
</gene>
<dbReference type="PRINTS" id="PR00502">
    <property type="entry name" value="NUDIXFAMILY"/>
</dbReference>
<dbReference type="GO" id="GO:0016787">
    <property type="term" value="F:hydrolase activity"/>
    <property type="evidence" value="ECO:0007669"/>
    <property type="project" value="UniProtKB-KW"/>
</dbReference>
<dbReference type="InterPro" id="IPR015797">
    <property type="entry name" value="NUDIX_hydrolase-like_dom_sf"/>
</dbReference>
<dbReference type="NCBIfam" id="TIGR02705">
    <property type="entry name" value="nudix_YtkD"/>
    <property type="match status" value="1"/>
</dbReference>
<comment type="caution">
    <text evidence="5">The sequence shown here is derived from an EMBL/GenBank/DDBJ whole genome shotgun (WGS) entry which is preliminary data.</text>
</comment>
<dbReference type="InterPro" id="IPR020084">
    <property type="entry name" value="NUDIX_hydrolase_CS"/>
</dbReference>
<dbReference type="Gene3D" id="3.90.79.10">
    <property type="entry name" value="Nucleoside Triphosphate Pyrophosphohydrolase"/>
    <property type="match status" value="1"/>
</dbReference>
<evidence type="ECO:0000313" key="5">
    <source>
        <dbReference type="EMBL" id="TKC15899.1"/>
    </source>
</evidence>
<comment type="cofactor">
    <cofactor evidence="1">
        <name>Mg(2+)</name>
        <dbReference type="ChEBI" id="CHEBI:18420"/>
    </cofactor>
</comment>
<dbReference type="CDD" id="cd04665">
    <property type="entry name" value="NUDIX_RppH"/>
    <property type="match status" value="1"/>
</dbReference>
<dbReference type="RefSeq" id="WP_136832843.1">
    <property type="nucleotide sequence ID" value="NZ_SWBM01000004.1"/>
</dbReference>
<comment type="similarity">
    <text evidence="3">Belongs to the Nudix hydrolase family.</text>
</comment>
<sequence length="158" mass="18320">MEIFKDYNGARVRLAFARNQFAKEPQHVLTICRYEDAWLLTKHKLRGLEFPGGKVEAGETLEDAARREVYEETGASLKELHFIGEYEVDNSTDSFVKVIFYGEVEGIEQNEHYYETAGPVFIKDPLLTQRFGEEFSFIMKDEVMEHALRCIEKQKSGK</sequence>
<keyword evidence="6" id="KW-1185">Reference proteome</keyword>
<dbReference type="InterPro" id="IPR014078">
    <property type="entry name" value="Nudix_YtkD"/>
</dbReference>
<keyword evidence="2 3" id="KW-0378">Hydrolase</keyword>
<dbReference type="PANTHER" id="PTHR43046">
    <property type="entry name" value="GDP-MANNOSE MANNOSYL HYDROLASE"/>
    <property type="match status" value="1"/>
</dbReference>
<dbReference type="EMBL" id="SWBM01000004">
    <property type="protein sequence ID" value="TKC15899.1"/>
    <property type="molecule type" value="Genomic_DNA"/>
</dbReference>
<reference evidence="5 6" key="1">
    <citation type="journal article" date="2011" name="J. Microbiol.">
        <title>Bacillus kyonggiensis sp. nov., isolated from soil of a lettuce field.</title>
        <authorList>
            <person name="Dong K."/>
            <person name="Lee S."/>
        </authorList>
    </citation>
    <scope>NUCLEOTIDE SEQUENCE [LARGE SCALE GENOMIC DNA]</scope>
    <source>
        <strain evidence="5 6">NB22</strain>
    </source>
</reference>
<dbReference type="OrthoDB" id="9131041at2"/>
<evidence type="ECO:0000259" key="4">
    <source>
        <dbReference type="PROSITE" id="PS51462"/>
    </source>
</evidence>
<dbReference type="PROSITE" id="PS00893">
    <property type="entry name" value="NUDIX_BOX"/>
    <property type="match status" value="1"/>
</dbReference>
<dbReference type="InterPro" id="IPR020476">
    <property type="entry name" value="Nudix_hydrolase"/>
</dbReference>
<evidence type="ECO:0000256" key="1">
    <source>
        <dbReference type="ARBA" id="ARBA00001946"/>
    </source>
</evidence>
<evidence type="ECO:0000313" key="6">
    <source>
        <dbReference type="Proteomes" id="UP000307756"/>
    </source>
</evidence>
<dbReference type="InterPro" id="IPR000086">
    <property type="entry name" value="NUDIX_hydrolase_dom"/>
</dbReference>
<proteinExistence type="inferred from homology"/>
<evidence type="ECO:0000256" key="3">
    <source>
        <dbReference type="RuleBase" id="RU003476"/>
    </source>
</evidence>
<dbReference type="PANTHER" id="PTHR43046:SF14">
    <property type="entry name" value="MUTT_NUDIX FAMILY PROTEIN"/>
    <property type="match status" value="1"/>
</dbReference>
<dbReference type="SUPFAM" id="SSF55811">
    <property type="entry name" value="Nudix"/>
    <property type="match status" value="1"/>
</dbReference>
<dbReference type="PROSITE" id="PS51462">
    <property type="entry name" value="NUDIX"/>
    <property type="match status" value="1"/>
</dbReference>